<keyword evidence="7" id="KW-0238">DNA-binding</keyword>
<dbReference type="InterPro" id="IPR027417">
    <property type="entry name" value="P-loop_NTPase"/>
</dbReference>
<name>A0A328E508_9ASTE</name>
<dbReference type="GO" id="GO:0009536">
    <property type="term" value="C:plastid"/>
    <property type="evidence" value="ECO:0007669"/>
    <property type="project" value="UniProtKB-SubCell"/>
</dbReference>
<dbReference type="GO" id="GO:0045910">
    <property type="term" value="P:negative regulation of DNA recombination"/>
    <property type="evidence" value="ECO:0007669"/>
    <property type="project" value="InterPro"/>
</dbReference>
<dbReference type="NCBIfam" id="TIGR01069">
    <property type="entry name" value="mutS2"/>
    <property type="match status" value="1"/>
</dbReference>
<dbReference type="InterPro" id="IPR000432">
    <property type="entry name" value="DNA_mismatch_repair_MutS_C"/>
</dbReference>
<accession>A0A328E508</accession>
<dbReference type="InterPro" id="IPR036187">
    <property type="entry name" value="DNA_mismatch_repair_MutS_sf"/>
</dbReference>
<dbReference type="SUPFAM" id="SSF48334">
    <property type="entry name" value="DNA repair protein MutS, domain III"/>
    <property type="match status" value="1"/>
</dbReference>
<dbReference type="SMART" id="SM00534">
    <property type="entry name" value="MUTSac"/>
    <property type="match status" value="1"/>
</dbReference>
<evidence type="ECO:0000256" key="8">
    <source>
        <dbReference type="SAM" id="Coils"/>
    </source>
</evidence>
<dbReference type="PIRSF" id="PIRSF005814">
    <property type="entry name" value="MutS_YshD"/>
    <property type="match status" value="1"/>
</dbReference>
<reference evidence="11 12" key="1">
    <citation type="submission" date="2018-06" db="EMBL/GenBank/DDBJ databases">
        <title>The Genome of Cuscuta australis (Dodder) Provides Insight into the Evolution of Plant Parasitism.</title>
        <authorList>
            <person name="Liu H."/>
        </authorList>
    </citation>
    <scope>NUCLEOTIDE SEQUENCE [LARGE SCALE GENOMIC DNA]</scope>
    <source>
        <strain evidence="12">cv. Yunnan</strain>
        <tissue evidence="11">Vines</tissue>
    </source>
</reference>
<dbReference type="GO" id="GO:0030983">
    <property type="term" value="F:mismatched DNA binding"/>
    <property type="evidence" value="ECO:0007669"/>
    <property type="project" value="InterPro"/>
</dbReference>
<keyword evidence="3" id="KW-0547">Nucleotide-binding</keyword>
<dbReference type="EMBL" id="NQVE01000050">
    <property type="protein sequence ID" value="RAL51511.1"/>
    <property type="molecule type" value="Genomic_DNA"/>
</dbReference>
<dbReference type="InterPro" id="IPR045076">
    <property type="entry name" value="MutS"/>
</dbReference>
<dbReference type="GO" id="GO:0006298">
    <property type="term" value="P:mismatch repair"/>
    <property type="evidence" value="ECO:0007669"/>
    <property type="project" value="InterPro"/>
</dbReference>
<evidence type="ECO:0000313" key="11">
    <source>
        <dbReference type="EMBL" id="RAL51511.1"/>
    </source>
</evidence>
<dbReference type="Pfam" id="PF00488">
    <property type="entry name" value="MutS_V"/>
    <property type="match status" value="1"/>
</dbReference>
<feature type="coiled-coil region" evidence="8">
    <location>
        <begin position="241"/>
        <end position="268"/>
    </location>
</feature>
<comment type="subcellular location">
    <subcellularLocation>
        <location evidence="1">Plastid</location>
    </subcellularLocation>
</comment>
<dbReference type="InterPro" id="IPR046893">
    <property type="entry name" value="MSSS"/>
</dbReference>
<proteinExistence type="predicted"/>
<evidence type="ECO:0000256" key="2">
    <source>
        <dbReference type="ARBA" id="ARBA00022730"/>
    </source>
</evidence>
<dbReference type="SUPFAM" id="SSF52540">
    <property type="entry name" value="P-loop containing nucleoside triphosphate hydrolases"/>
    <property type="match status" value="1"/>
</dbReference>
<evidence type="ECO:0000256" key="1">
    <source>
        <dbReference type="ARBA" id="ARBA00004474"/>
    </source>
</evidence>
<keyword evidence="4" id="KW-0378">Hydrolase</keyword>
<dbReference type="Gene3D" id="3.40.50.300">
    <property type="entry name" value="P-loop containing nucleotide triphosphate hydrolases"/>
    <property type="match status" value="1"/>
</dbReference>
<dbReference type="PROSITE" id="PS00486">
    <property type="entry name" value="DNA_MISMATCH_REPAIR_2"/>
    <property type="match status" value="1"/>
</dbReference>
<dbReference type="FunFam" id="3.40.50.300:FF:000830">
    <property type="entry name" value="Endonuclease MutS2"/>
    <property type="match status" value="1"/>
</dbReference>
<dbReference type="PANTHER" id="PTHR48466">
    <property type="entry name" value="OS10G0509000 PROTEIN-RELATED"/>
    <property type="match status" value="1"/>
</dbReference>
<keyword evidence="5" id="KW-0067">ATP-binding</keyword>
<keyword evidence="2" id="KW-0699">rRNA-binding</keyword>
<keyword evidence="6" id="KW-0694">RNA-binding</keyword>
<sequence>MEMNSCLSRVSATPGVLPTVKCTVQSPLSVIGRSCAASSVSSRQPLRSFLVLPRVSHRNSTFRKSPRLKSRAFLLKSSSCFCDQPSVALDSLRILEWDKVCDAVASFAGTSLGKEATKEKLWKLTPTFEDSISLLKETRAAVEMCNYGAMMEFAGIDVELVKFALQCAHRDSPVSGSEAVALAALLQFADAIKSNVKSAIKQDSEWYERFMPLTEMIMELESSRPLVSFIQELVDEDGSVKDSASSTLKQSRDQVHFLERKLYQLMEALIRNKTGETSFLEVRTVDGRWCIASGSAQRVGLEGLLLSSGSGMGSVIEPLPAVTLNNELQQARASVAKAEADVLLKITKKMQEDLYCLENTFNIIVKLDAINARAQYGLSYGGTYPDLFYPRVKDNTVATDAMLDDETSIASHPSLGKWTLYIPKAHHPLLLRKHRENLHSMVRGSRSATSVAESIQAPPVPVDIFIDRNTKVLVITGPNTGGKTISLKTFGLAALMAKSGLYVLASEPVKIPWFDLVLADIGDEQSLCQSLSTFSGHLKQISKIQSCSTSMSLVLLDEVGAGTNPLEGASLGMSLLESFAEAGTLLTIATTHHGELKTLKYSFKGFENACMEFDEVKLKPTYKILWGVPGRSNAINIAERLGMPKAILDNARELYGAANLEINEVILEMERFKQQIHEQVHETQHYLKLSKELYKKLLVAKKRIAEHGMEQRYRKMEELSRVAAAARSELHRRARQFRASPRKCSETVDSSDLESDNANSLKTESPNEATREEIAFKNLNPHVVAEKKAELPKVGDMVHILSLGKKALVLKVDSSRAEIVVQAGNMRLKLKASDVVP</sequence>
<organism evidence="11 12">
    <name type="scientific">Cuscuta australis</name>
    <dbReference type="NCBI Taxonomy" id="267555"/>
    <lineage>
        <taxon>Eukaryota</taxon>
        <taxon>Viridiplantae</taxon>
        <taxon>Streptophyta</taxon>
        <taxon>Embryophyta</taxon>
        <taxon>Tracheophyta</taxon>
        <taxon>Spermatophyta</taxon>
        <taxon>Magnoliopsida</taxon>
        <taxon>eudicotyledons</taxon>
        <taxon>Gunneridae</taxon>
        <taxon>Pentapetalae</taxon>
        <taxon>asterids</taxon>
        <taxon>lamiids</taxon>
        <taxon>Solanales</taxon>
        <taxon>Convolvulaceae</taxon>
        <taxon>Cuscuteae</taxon>
        <taxon>Cuscuta</taxon>
        <taxon>Cuscuta subgen. Grammica</taxon>
        <taxon>Cuscuta sect. Cleistogrammica</taxon>
    </lineage>
</organism>
<dbReference type="GO" id="GO:0016887">
    <property type="term" value="F:ATP hydrolysis activity"/>
    <property type="evidence" value="ECO:0007669"/>
    <property type="project" value="InterPro"/>
</dbReference>
<feature type="domain" description="DNA mismatch repair proteins mutS family" evidence="10">
    <location>
        <begin position="552"/>
        <end position="568"/>
    </location>
</feature>
<dbReference type="PANTHER" id="PTHR48466:SF2">
    <property type="entry name" value="OS10G0509000 PROTEIN"/>
    <property type="match status" value="1"/>
</dbReference>
<evidence type="ECO:0000256" key="5">
    <source>
        <dbReference type="ARBA" id="ARBA00022840"/>
    </source>
</evidence>
<evidence type="ECO:0000256" key="9">
    <source>
        <dbReference type="SAM" id="MobiDB-lite"/>
    </source>
</evidence>
<evidence type="ECO:0000256" key="4">
    <source>
        <dbReference type="ARBA" id="ARBA00022801"/>
    </source>
</evidence>
<dbReference type="GO" id="GO:0005524">
    <property type="term" value="F:ATP binding"/>
    <property type="evidence" value="ECO:0007669"/>
    <property type="project" value="UniProtKB-KW"/>
</dbReference>
<dbReference type="GO" id="GO:0004519">
    <property type="term" value="F:endonuclease activity"/>
    <property type="evidence" value="ECO:0007669"/>
    <property type="project" value="InterPro"/>
</dbReference>
<dbReference type="Pfam" id="PF20297">
    <property type="entry name" value="MSSS"/>
    <property type="match status" value="1"/>
</dbReference>
<evidence type="ECO:0000256" key="7">
    <source>
        <dbReference type="ARBA" id="ARBA00023125"/>
    </source>
</evidence>
<dbReference type="GO" id="GO:0019843">
    <property type="term" value="F:rRNA binding"/>
    <property type="evidence" value="ECO:0007669"/>
    <property type="project" value="UniProtKB-KW"/>
</dbReference>
<evidence type="ECO:0000256" key="6">
    <source>
        <dbReference type="ARBA" id="ARBA00022884"/>
    </source>
</evidence>
<keyword evidence="8" id="KW-0175">Coiled coil</keyword>
<gene>
    <name evidence="11" type="ORF">DM860_011013</name>
</gene>
<evidence type="ECO:0000259" key="10">
    <source>
        <dbReference type="PROSITE" id="PS00486"/>
    </source>
</evidence>
<protein>
    <recommendedName>
        <fullName evidence="10">DNA mismatch repair proteins mutS family domain-containing protein</fullName>
    </recommendedName>
</protein>
<dbReference type="AlphaFoldDB" id="A0A328E508"/>
<dbReference type="GO" id="GO:0140664">
    <property type="term" value="F:ATP-dependent DNA damage sensor activity"/>
    <property type="evidence" value="ECO:0007669"/>
    <property type="project" value="InterPro"/>
</dbReference>
<evidence type="ECO:0000256" key="3">
    <source>
        <dbReference type="ARBA" id="ARBA00022741"/>
    </source>
</evidence>
<keyword evidence="12" id="KW-1185">Reference proteome</keyword>
<comment type="caution">
    <text evidence="11">The sequence shown here is derived from an EMBL/GenBank/DDBJ whole genome shotgun (WGS) entry which is preliminary data.</text>
</comment>
<dbReference type="InterPro" id="IPR005747">
    <property type="entry name" value="MutS2"/>
</dbReference>
<dbReference type="Proteomes" id="UP000249390">
    <property type="component" value="Unassembled WGS sequence"/>
</dbReference>
<feature type="region of interest" description="Disordered" evidence="9">
    <location>
        <begin position="734"/>
        <end position="769"/>
    </location>
</feature>
<evidence type="ECO:0000313" key="12">
    <source>
        <dbReference type="Proteomes" id="UP000249390"/>
    </source>
</evidence>
<feature type="compositionally biased region" description="Polar residues" evidence="9">
    <location>
        <begin position="756"/>
        <end position="768"/>
    </location>
</feature>